<protein>
    <submittedName>
        <fullName evidence="1">Uncharacterized protein</fullName>
    </submittedName>
</protein>
<accession>R7ZU63</accession>
<dbReference type="STRING" id="1232681.ADIS_1894"/>
<keyword evidence="2" id="KW-1185">Reference proteome</keyword>
<name>R7ZU63_9BACT</name>
<gene>
    <name evidence="1" type="ORF">ADIS_1894</name>
</gene>
<comment type="caution">
    <text evidence="1">The sequence shown here is derived from an EMBL/GenBank/DDBJ whole genome shotgun (WGS) entry which is preliminary data.</text>
</comment>
<evidence type="ECO:0000313" key="1">
    <source>
        <dbReference type="EMBL" id="EON77675.1"/>
    </source>
</evidence>
<evidence type="ECO:0000313" key="2">
    <source>
        <dbReference type="Proteomes" id="UP000013909"/>
    </source>
</evidence>
<sequence>MEEEVFFQLFVGEERFEYRYRLPENYLSVEGGMGFVEKKSDADPQNYLVYVNQLDVLLVDVDGHCTISPSSNACFFANFIFAPQAGTKQNTGIVSFLVGNYVLNKQRTNDPAMDVFFEVEVTRTSQEQRLMEGSFRGKLFTRIPSGRIPETTPRMDVHGSFRVGMIGNPGELNLPKNNRLLQTR</sequence>
<organism evidence="1 2">
    <name type="scientific">Lunatimonas lonarensis</name>
    <dbReference type="NCBI Taxonomy" id="1232681"/>
    <lineage>
        <taxon>Bacteria</taxon>
        <taxon>Pseudomonadati</taxon>
        <taxon>Bacteroidota</taxon>
        <taxon>Cytophagia</taxon>
        <taxon>Cytophagales</taxon>
        <taxon>Cyclobacteriaceae</taxon>
    </lineage>
</organism>
<dbReference type="AlphaFoldDB" id="R7ZU63"/>
<proteinExistence type="predicted"/>
<dbReference type="Proteomes" id="UP000013909">
    <property type="component" value="Unassembled WGS sequence"/>
</dbReference>
<reference evidence="1 2" key="1">
    <citation type="submission" date="2013-02" db="EMBL/GenBank/DDBJ databases">
        <title>A novel strain isolated from Lonar lake, Maharashtra, India.</title>
        <authorList>
            <person name="Singh A."/>
        </authorList>
    </citation>
    <scope>NUCLEOTIDE SEQUENCE [LARGE SCALE GENOMIC DNA]</scope>
    <source>
        <strain evidence="1 2">AK24</strain>
    </source>
</reference>
<dbReference type="EMBL" id="AQHR01000050">
    <property type="protein sequence ID" value="EON77675.1"/>
    <property type="molecule type" value="Genomic_DNA"/>
</dbReference>